<dbReference type="InterPro" id="IPR001387">
    <property type="entry name" value="Cro/C1-type_HTH"/>
</dbReference>
<name>A0ABR8VKV8_9BACI</name>
<dbReference type="RefSeq" id="WP_191812267.1">
    <property type="nucleotide sequence ID" value="NZ_JACSPV010000013.1"/>
</dbReference>
<dbReference type="CDD" id="cd00093">
    <property type="entry name" value="HTH_XRE"/>
    <property type="match status" value="1"/>
</dbReference>
<dbReference type="SMART" id="SM00530">
    <property type="entry name" value="HTH_XRE"/>
    <property type="match status" value="1"/>
</dbReference>
<evidence type="ECO:0000256" key="1">
    <source>
        <dbReference type="ARBA" id="ARBA00023125"/>
    </source>
</evidence>
<dbReference type="Pfam" id="PF01381">
    <property type="entry name" value="HTH_3"/>
    <property type="match status" value="1"/>
</dbReference>
<keyword evidence="1" id="KW-0238">DNA-binding</keyword>
<feature type="domain" description="HTH cro/C1-type" evidence="2">
    <location>
        <begin position="7"/>
        <end position="61"/>
    </location>
</feature>
<evidence type="ECO:0000313" key="4">
    <source>
        <dbReference type="Proteomes" id="UP000648182"/>
    </source>
</evidence>
<dbReference type="Proteomes" id="UP000648182">
    <property type="component" value="Unassembled WGS sequence"/>
</dbReference>
<dbReference type="Gene3D" id="1.10.260.40">
    <property type="entry name" value="lambda repressor-like DNA-binding domains"/>
    <property type="match status" value="1"/>
</dbReference>
<gene>
    <name evidence="3" type="ORF">H9631_09795</name>
</gene>
<dbReference type="SUPFAM" id="SSF47413">
    <property type="entry name" value="lambda repressor-like DNA-binding domains"/>
    <property type="match status" value="1"/>
</dbReference>
<dbReference type="EMBL" id="JACSPV010000013">
    <property type="protein sequence ID" value="MBD8005375.1"/>
    <property type="molecule type" value="Genomic_DNA"/>
</dbReference>
<dbReference type="InterPro" id="IPR010982">
    <property type="entry name" value="Lambda_DNA-bd_dom_sf"/>
</dbReference>
<sequence>MSLGSRLKKERERRNWSQIFVAEKIGITNAVLSNYERNYRDPDTETLKKLALLYEVTTDYLLGITDNPATTKEDNEFPIIIKDPELERWHKELPKSDEEDLRKLRKVWEIINGNEDNE</sequence>
<dbReference type="PANTHER" id="PTHR46558">
    <property type="entry name" value="TRACRIPTIONAL REGULATORY PROTEIN-RELATED-RELATED"/>
    <property type="match status" value="1"/>
</dbReference>
<evidence type="ECO:0000313" key="3">
    <source>
        <dbReference type="EMBL" id="MBD8005375.1"/>
    </source>
</evidence>
<proteinExistence type="predicted"/>
<dbReference type="PANTHER" id="PTHR46558:SF13">
    <property type="entry name" value="HTH-TYPE TRANSCRIPTIONAL REGULATOR IMMR"/>
    <property type="match status" value="1"/>
</dbReference>
<protein>
    <submittedName>
        <fullName evidence="3">Helix-turn-helix transcriptional regulator</fullName>
    </submittedName>
</protein>
<reference evidence="3 4" key="1">
    <citation type="submission" date="2020-08" db="EMBL/GenBank/DDBJ databases">
        <title>A Genomic Blueprint of the Chicken Gut Microbiome.</title>
        <authorList>
            <person name="Gilroy R."/>
            <person name="Ravi A."/>
            <person name="Getino M."/>
            <person name="Pursley I."/>
            <person name="Horton D.L."/>
            <person name="Alikhan N.-F."/>
            <person name="Baker D."/>
            <person name="Gharbi K."/>
            <person name="Hall N."/>
            <person name="Watson M."/>
            <person name="Adriaenssens E.M."/>
            <person name="Foster-Nyarko E."/>
            <person name="Jarju S."/>
            <person name="Secka A."/>
            <person name="Antonio M."/>
            <person name="Oren A."/>
            <person name="Chaudhuri R."/>
            <person name="La Ragione R.M."/>
            <person name="Hildebrand F."/>
            <person name="Pallen M.J."/>
        </authorList>
    </citation>
    <scope>NUCLEOTIDE SEQUENCE [LARGE SCALE GENOMIC DNA]</scope>
    <source>
        <strain evidence="3 4">Sa1BUA2</strain>
    </source>
</reference>
<keyword evidence="4" id="KW-1185">Reference proteome</keyword>
<dbReference type="PROSITE" id="PS50943">
    <property type="entry name" value="HTH_CROC1"/>
    <property type="match status" value="1"/>
</dbReference>
<organism evidence="3 4">
    <name type="scientific">Bacillus norwichensis</name>
    <dbReference type="NCBI Taxonomy" id="2762217"/>
    <lineage>
        <taxon>Bacteria</taxon>
        <taxon>Bacillati</taxon>
        <taxon>Bacillota</taxon>
        <taxon>Bacilli</taxon>
        <taxon>Bacillales</taxon>
        <taxon>Bacillaceae</taxon>
        <taxon>Bacillus</taxon>
    </lineage>
</organism>
<accession>A0ABR8VKV8</accession>
<comment type="caution">
    <text evidence="3">The sequence shown here is derived from an EMBL/GenBank/DDBJ whole genome shotgun (WGS) entry which is preliminary data.</text>
</comment>
<evidence type="ECO:0000259" key="2">
    <source>
        <dbReference type="PROSITE" id="PS50943"/>
    </source>
</evidence>